<dbReference type="InterPro" id="IPR025963">
    <property type="entry name" value="FLgD_Tudor"/>
</dbReference>
<keyword evidence="9" id="KW-0969">Cilium</keyword>
<comment type="similarity">
    <text evidence="1 5">Belongs to the FlgD family.</text>
</comment>
<protein>
    <recommendedName>
        <fullName evidence="2 5">Basal-body rod modification protein FlgD</fullName>
    </recommendedName>
</protein>
<dbReference type="InterPro" id="IPR005648">
    <property type="entry name" value="FlgD"/>
</dbReference>
<dbReference type="Gene3D" id="2.30.30.910">
    <property type="match status" value="1"/>
</dbReference>
<dbReference type="AlphaFoldDB" id="A0A2S0P7P9"/>
<feature type="domain" description="FlgD Tudor-like" evidence="8">
    <location>
        <begin position="83"/>
        <end position="225"/>
    </location>
</feature>
<accession>A0A2S0P7P9</accession>
<organism evidence="9 10">
    <name type="scientific">Microvirgula aerodenitrificans</name>
    <dbReference type="NCBI Taxonomy" id="57480"/>
    <lineage>
        <taxon>Bacteria</taxon>
        <taxon>Pseudomonadati</taxon>
        <taxon>Pseudomonadota</taxon>
        <taxon>Betaproteobacteria</taxon>
        <taxon>Neisseriales</taxon>
        <taxon>Aquaspirillaceae</taxon>
        <taxon>Microvirgula</taxon>
    </lineage>
</organism>
<dbReference type="EMBL" id="CP028519">
    <property type="protein sequence ID" value="AVY93333.1"/>
    <property type="molecule type" value="Genomic_DNA"/>
</dbReference>
<dbReference type="Pfam" id="PF13860">
    <property type="entry name" value="FlgD_ig"/>
    <property type="match status" value="1"/>
</dbReference>
<sequence length="228" mass="23520">MTTAVTTNPYDKFNTSSTTTKSGSSAIQDQFLKLLMAQLQSQDPLNPMDNSQVTSQMAQLSTVEGIEKLNTTMTSLSSAYAASQSFAAAGMIGHVALTPGSGLPLTVKTAEDGTKSGSSAGAVELPNGADAVVVSVYDSKGNLVDKVNMGAQEAGTAHFVWDGKTSDGTQLDSGNYTFSVSATKGGAATTATALAYSRVDALTWKDGNVLLALSTGENVDISKVRELM</sequence>
<dbReference type="Proteomes" id="UP000244173">
    <property type="component" value="Chromosome"/>
</dbReference>
<dbReference type="InterPro" id="IPR025965">
    <property type="entry name" value="FlgD/Vpr_Ig-like"/>
</dbReference>
<name>A0A2S0P7P9_9NEIS</name>
<evidence type="ECO:0000313" key="10">
    <source>
        <dbReference type="Proteomes" id="UP000244173"/>
    </source>
</evidence>
<dbReference type="STRING" id="1122240.GCA_000620105_00579"/>
<evidence type="ECO:0000256" key="6">
    <source>
        <dbReference type="SAM" id="MobiDB-lite"/>
    </source>
</evidence>
<evidence type="ECO:0000256" key="2">
    <source>
        <dbReference type="ARBA" id="ARBA00016013"/>
    </source>
</evidence>
<keyword evidence="3 5" id="KW-1005">Bacterial flagellum biogenesis</keyword>
<evidence type="ECO:0000256" key="5">
    <source>
        <dbReference type="RuleBase" id="RU362076"/>
    </source>
</evidence>
<comment type="function">
    <text evidence="4 5">Required for flagellar hook formation. May act as a scaffolding protein.</text>
</comment>
<feature type="region of interest" description="Disordered" evidence="6">
    <location>
        <begin position="1"/>
        <end position="23"/>
    </location>
</feature>
<dbReference type="GO" id="GO:0044781">
    <property type="term" value="P:bacterial-type flagellum organization"/>
    <property type="evidence" value="ECO:0007669"/>
    <property type="project" value="UniProtKB-UniRule"/>
</dbReference>
<evidence type="ECO:0000256" key="3">
    <source>
        <dbReference type="ARBA" id="ARBA00022795"/>
    </source>
</evidence>
<dbReference type="Pfam" id="PF03963">
    <property type="entry name" value="FlgD"/>
    <property type="match status" value="1"/>
</dbReference>
<proteinExistence type="inferred from homology"/>
<keyword evidence="9" id="KW-0966">Cell projection</keyword>
<keyword evidence="10" id="KW-1185">Reference proteome</keyword>
<dbReference type="RefSeq" id="WP_107888810.1">
    <property type="nucleotide sequence ID" value="NZ_CALFSO010000071.1"/>
</dbReference>
<dbReference type="Gene3D" id="2.60.40.4070">
    <property type="match status" value="1"/>
</dbReference>
<evidence type="ECO:0000256" key="1">
    <source>
        <dbReference type="ARBA" id="ARBA00010577"/>
    </source>
</evidence>
<dbReference type="KEGG" id="maer:DAI18_04190"/>
<gene>
    <name evidence="9" type="ORF">DAI18_04190</name>
</gene>
<evidence type="ECO:0000259" key="7">
    <source>
        <dbReference type="Pfam" id="PF13860"/>
    </source>
</evidence>
<evidence type="ECO:0000313" key="9">
    <source>
        <dbReference type="EMBL" id="AVY93333.1"/>
    </source>
</evidence>
<dbReference type="Pfam" id="PF13861">
    <property type="entry name" value="FLgD_tudor"/>
    <property type="match status" value="1"/>
</dbReference>
<evidence type="ECO:0000259" key="8">
    <source>
        <dbReference type="Pfam" id="PF13861"/>
    </source>
</evidence>
<dbReference type="OrthoDB" id="9785233at2"/>
<feature type="domain" description="FlgD/Vpr Ig-like" evidence="7">
    <location>
        <begin position="116"/>
        <end position="185"/>
    </location>
</feature>
<evidence type="ECO:0000256" key="4">
    <source>
        <dbReference type="ARBA" id="ARBA00024746"/>
    </source>
</evidence>
<keyword evidence="9" id="KW-0282">Flagellum</keyword>
<reference evidence="9 10" key="1">
    <citation type="submission" date="2018-04" db="EMBL/GenBank/DDBJ databases">
        <title>Denitrifier Microvirgula.</title>
        <authorList>
            <person name="Anderson E."/>
            <person name="Jang J."/>
            <person name="Ishii S."/>
        </authorList>
    </citation>
    <scope>NUCLEOTIDE SEQUENCE [LARGE SCALE GENOMIC DNA]</scope>
    <source>
        <strain evidence="9 10">BE2.4</strain>
    </source>
</reference>